<proteinExistence type="predicted"/>
<organism evidence="1 2">
    <name type="scientific">Dactylosporangium aurantiacum</name>
    <dbReference type="NCBI Taxonomy" id="35754"/>
    <lineage>
        <taxon>Bacteria</taxon>
        <taxon>Bacillati</taxon>
        <taxon>Actinomycetota</taxon>
        <taxon>Actinomycetes</taxon>
        <taxon>Micromonosporales</taxon>
        <taxon>Micromonosporaceae</taxon>
        <taxon>Dactylosporangium</taxon>
    </lineage>
</organism>
<gene>
    <name evidence="1" type="ORF">Daura_39220</name>
</gene>
<dbReference type="Proteomes" id="UP001058003">
    <property type="component" value="Chromosome"/>
</dbReference>
<protein>
    <submittedName>
        <fullName evidence="1">Uncharacterized protein</fullName>
    </submittedName>
</protein>
<sequence length="83" mass="9214">MRLVPVVEMATSQPTYLNLDHATLVAPVHLDTKARMLRRDQETWAVTFVVTVGDTAAVYATRRSFAAEQDALAWIAAVTEVVR</sequence>
<dbReference type="AlphaFoldDB" id="A0A9Q9MHH1"/>
<evidence type="ECO:0000313" key="2">
    <source>
        <dbReference type="Proteomes" id="UP001058003"/>
    </source>
</evidence>
<dbReference type="EMBL" id="CP073767">
    <property type="protein sequence ID" value="UWZ52616.1"/>
    <property type="molecule type" value="Genomic_DNA"/>
</dbReference>
<evidence type="ECO:0000313" key="1">
    <source>
        <dbReference type="EMBL" id="UWZ52616.1"/>
    </source>
</evidence>
<accession>A0A9Q9MHH1</accession>
<dbReference type="KEGG" id="daur:Daura_39220"/>
<name>A0A9Q9MHH1_9ACTN</name>
<keyword evidence="2" id="KW-1185">Reference proteome</keyword>
<dbReference type="RefSeq" id="WP_033359572.1">
    <property type="nucleotide sequence ID" value="NZ_CP073767.1"/>
</dbReference>
<reference evidence="1" key="1">
    <citation type="submission" date="2021-04" db="EMBL/GenBank/DDBJ databases">
        <title>Dactylosporangium aurantiacum NRRL B-8018 full assembly.</title>
        <authorList>
            <person name="Hartkoorn R.C."/>
            <person name="Beaudoing E."/>
            <person name="Hot D."/>
        </authorList>
    </citation>
    <scope>NUCLEOTIDE SEQUENCE</scope>
    <source>
        <strain evidence="1">NRRL B-8018</strain>
    </source>
</reference>